<evidence type="ECO:0000256" key="4">
    <source>
        <dbReference type="ARBA" id="ARBA00023273"/>
    </source>
</evidence>
<dbReference type="AlphaFoldDB" id="A0A0N0P808"/>
<evidence type="ECO:0000256" key="3">
    <source>
        <dbReference type="ARBA" id="ARBA00023069"/>
    </source>
</evidence>
<protein>
    <recommendedName>
        <fullName evidence="8">MORN repeat-containing protein 5</fullName>
    </recommendedName>
</protein>
<dbReference type="SUPFAM" id="SSF82185">
    <property type="entry name" value="Histone H3 K4-specific methyltransferase SET7/9 N-terminal domain"/>
    <property type="match status" value="1"/>
</dbReference>
<dbReference type="Gene3D" id="2.20.110.10">
    <property type="entry name" value="Histone H3 K4-specific methyltransferase SET7/9 N-terminal domain"/>
    <property type="match status" value="1"/>
</dbReference>
<dbReference type="PANTHER" id="PTHR46437:SF1">
    <property type="entry name" value="MORN REPEAT-CONTAINING PROTEIN 5"/>
    <property type="match status" value="1"/>
</dbReference>
<dbReference type="OMA" id="WTYCHGS"/>
<dbReference type="EMBL" id="LJSK01000024">
    <property type="protein sequence ID" value="KPI89409.1"/>
    <property type="molecule type" value="Genomic_DNA"/>
</dbReference>
<keyword evidence="7" id="KW-1185">Reference proteome</keyword>
<comment type="subcellular location">
    <subcellularLocation>
        <location evidence="1">Cell projection</location>
        <location evidence="1">Cilium</location>
        <location evidence="1">Flagellum</location>
    </subcellularLocation>
</comment>
<sequence length="347" mass="37195">MDFIPCSYIGQCTADGRRFDGLGRFTFTNGDVYVGGMQDGQFHGQGVIFFRGIASTSKDSSAVGRSRATTSPSVSADHPGSNESAGEELRAFLNPTESASFTSNDSWRGQYRGVWEYGRHIEGKYVFQDGLVHGNEMTDPKEFSSSAWTYCHGSDRRLWEEYLENVAPVLPHEALLGGARLLRERKRAVATAKVEGSDAAHASEETEGEGLPLVLPNAFVQARKAPAFAAGQLLSVNDPRVTRWTAAAVAEEAAKKQKTATSFGNGQSGASSSEMIESTIELQLAVSLSTKGSHAPDNLNGDEAVNDMQVVGEPQNAAPAKLNLSVCRVKDVEDVSRALLLVVPAPP</sequence>
<dbReference type="OrthoDB" id="294378at2759"/>
<dbReference type="InterPro" id="IPR042814">
    <property type="entry name" value="Morn5"/>
</dbReference>
<name>A0A0N0P808_LEPSE</name>
<evidence type="ECO:0000313" key="7">
    <source>
        <dbReference type="Proteomes" id="UP000038009"/>
    </source>
</evidence>
<evidence type="ECO:0000256" key="5">
    <source>
        <dbReference type="SAM" id="MobiDB-lite"/>
    </source>
</evidence>
<feature type="region of interest" description="Disordered" evidence="5">
    <location>
        <begin position="61"/>
        <end position="87"/>
    </location>
</feature>
<accession>A0A0N0P808</accession>
<proteinExistence type="predicted"/>
<dbReference type="Proteomes" id="UP000038009">
    <property type="component" value="Unassembled WGS sequence"/>
</dbReference>
<organism evidence="6 7">
    <name type="scientific">Leptomonas seymouri</name>
    <dbReference type="NCBI Taxonomy" id="5684"/>
    <lineage>
        <taxon>Eukaryota</taxon>
        <taxon>Discoba</taxon>
        <taxon>Euglenozoa</taxon>
        <taxon>Kinetoplastea</taxon>
        <taxon>Metakinetoplastina</taxon>
        <taxon>Trypanosomatida</taxon>
        <taxon>Trypanosomatidae</taxon>
        <taxon>Leishmaniinae</taxon>
        <taxon>Leptomonas</taxon>
    </lineage>
</organism>
<gene>
    <name evidence="6" type="ORF">ABL78_1445</name>
</gene>
<evidence type="ECO:0000313" key="6">
    <source>
        <dbReference type="EMBL" id="KPI89409.1"/>
    </source>
</evidence>
<dbReference type="VEuPathDB" id="TriTrypDB:Lsey_0024_0020"/>
<comment type="caution">
    <text evidence="6">The sequence shown here is derived from an EMBL/GenBank/DDBJ whole genome shotgun (WGS) entry which is preliminary data.</text>
</comment>
<evidence type="ECO:0000256" key="1">
    <source>
        <dbReference type="ARBA" id="ARBA00004230"/>
    </source>
</evidence>
<keyword evidence="3" id="KW-0969">Cilium</keyword>
<keyword evidence="4" id="KW-0966">Cell projection</keyword>
<dbReference type="PANTHER" id="PTHR46437">
    <property type="entry name" value="MORN REPEAT-CONTAINING PROTEIN 5"/>
    <property type="match status" value="1"/>
</dbReference>
<evidence type="ECO:0008006" key="8">
    <source>
        <dbReference type="Google" id="ProtNLM"/>
    </source>
</evidence>
<evidence type="ECO:0000256" key="2">
    <source>
        <dbReference type="ARBA" id="ARBA00022846"/>
    </source>
</evidence>
<keyword evidence="2" id="KW-0282">Flagellum</keyword>
<reference evidence="6 7" key="1">
    <citation type="journal article" date="2015" name="PLoS Pathog.">
        <title>Leptomonas seymouri: Adaptations to the Dixenous Life Cycle Analyzed by Genome Sequencing, Transcriptome Profiling and Co-infection with Leishmania donovani.</title>
        <authorList>
            <person name="Kraeva N."/>
            <person name="Butenko A."/>
            <person name="Hlavacova J."/>
            <person name="Kostygov A."/>
            <person name="Myskova J."/>
            <person name="Grybchuk D."/>
            <person name="Lestinova T."/>
            <person name="Votypka J."/>
            <person name="Volf P."/>
            <person name="Opperdoes F."/>
            <person name="Flegontov P."/>
            <person name="Lukes J."/>
            <person name="Yurchenko V."/>
        </authorList>
    </citation>
    <scope>NUCLEOTIDE SEQUENCE [LARGE SCALE GENOMIC DNA]</scope>
    <source>
        <strain evidence="6 7">ATCC 30220</strain>
    </source>
</reference>
<dbReference type="GO" id="GO:0031514">
    <property type="term" value="C:motile cilium"/>
    <property type="evidence" value="ECO:0007669"/>
    <property type="project" value="UniProtKB-SubCell"/>
</dbReference>